<keyword evidence="4" id="KW-0735">Signal-anchor</keyword>
<accession>A0ABM4AXL0</accession>
<sequence>MANKLNGVETTVWARGPPPNRSCGETFMRAIYDRDENTFLGRTPKRWAIAITFYLVFYAVLAVMFAVCMGGLFYILDDKKPTYILDSSLIGANPGVSSRPQPLDFVVHYSTVNMTGHDFYIQDIQDFVKTYANESWFNSKKECTVEDNFGYPESPCFFIKLNKIYGWKPDFYIKDFPEDMSADLVEYINSLQEIERQQVWVSCWEEYSKNNTKIEYPWGRGLPGRFYPYLNEDGYISPVLPVKFTPPANTLAVIRCRAWAKNIVYNKSLKEPSGYVRIILQVDDDTAVNTTETSKE</sequence>
<dbReference type="GeneID" id="113396698"/>
<dbReference type="InterPro" id="IPR000402">
    <property type="entry name" value="Na/K_ATPase_sub_beta"/>
</dbReference>
<keyword evidence="6 7" id="KW-0472">Membrane</keyword>
<proteinExistence type="inferred from homology"/>
<evidence type="ECO:0000256" key="6">
    <source>
        <dbReference type="ARBA" id="ARBA00023136"/>
    </source>
</evidence>
<keyword evidence="8" id="KW-1185">Reference proteome</keyword>
<dbReference type="PANTHER" id="PTHR11523:SF46">
    <property type="entry name" value="SODIUM_POTASSIUM-TRANSPORTING ATPASE SUBUNIT BETA-2"/>
    <property type="match status" value="1"/>
</dbReference>
<evidence type="ECO:0000313" key="8">
    <source>
        <dbReference type="Proteomes" id="UP001652626"/>
    </source>
</evidence>
<evidence type="ECO:0000256" key="4">
    <source>
        <dbReference type="ARBA" id="ARBA00022968"/>
    </source>
</evidence>
<keyword evidence="5 7" id="KW-1133">Transmembrane helix</keyword>
<dbReference type="RefSeq" id="XP_064076035.1">
    <property type="nucleotide sequence ID" value="XM_064219965.1"/>
</dbReference>
<gene>
    <name evidence="9" type="primary">LOC113396698</name>
</gene>
<reference evidence="9" key="1">
    <citation type="submission" date="2025-08" db="UniProtKB">
        <authorList>
            <consortium name="RefSeq"/>
        </authorList>
    </citation>
    <scope>IDENTIFICATION</scope>
    <source>
        <tissue evidence="9">Whole body</tissue>
    </source>
</reference>
<evidence type="ECO:0000313" key="9">
    <source>
        <dbReference type="RefSeq" id="XP_064076035.1"/>
    </source>
</evidence>
<organism evidence="8 9">
    <name type="scientific">Vanessa tameamea</name>
    <name type="common">Kamehameha butterfly</name>
    <dbReference type="NCBI Taxonomy" id="334116"/>
    <lineage>
        <taxon>Eukaryota</taxon>
        <taxon>Metazoa</taxon>
        <taxon>Ecdysozoa</taxon>
        <taxon>Arthropoda</taxon>
        <taxon>Hexapoda</taxon>
        <taxon>Insecta</taxon>
        <taxon>Pterygota</taxon>
        <taxon>Neoptera</taxon>
        <taxon>Endopterygota</taxon>
        <taxon>Lepidoptera</taxon>
        <taxon>Glossata</taxon>
        <taxon>Ditrysia</taxon>
        <taxon>Papilionoidea</taxon>
        <taxon>Nymphalidae</taxon>
        <taxon>Nymphalinae</taxon>
        <taxon>Vanessa</taxon>
    </lineage>
</organism>
<dbReference type="InterPro" id="IPR038702">
    <property type="entry name" value="Na/K_ATPase_sub_beta_sf"/>
</dbReference>
<dbReference type="Proteomes" id="UP001652626">
    <property type="component" value="Chromosome 4"/>
</dbReference>
<dbReference type="PANTHER" id="PTHR11523">
    <property type="entry name" value="SODIUM/POTASSIUM-DEPENDENT ATPASE BETA SUBUNIT"/>
    <property type="match status" value="1"/>
</dbReference>
<evidence type="ECO:0000256" key="5">
    <source>
        <dbReference type="ARBA" id="ARBA00022989"/>
    </source>
</evidence>
<comment type="subcellular location">
    <subcellularLocation>
        <location evidence="1">Membrane</location>
        <topology evidence="1">Single-pass type II membrane protein</topology>
    </subcellularLocation>
</comment>
<protein>
    <submittedName>
        <fullName evidence="9">Sodium/potassium-transporting ATPase subunit beta-1-like</fullName>
    </submittedName>
</protein>
<evidence type="ECO:0000256" key="7">
    <source>
        <dbReference type="SAM" id="Phobius"/>
    </source>
</evidence>
<name>A0ABM4AXL0_VANTA</name>
<evidence type="ECO:0000256" key="3">
    <source>
        <dbReference type="ARBA" id="ARBA00022692"/>
    </source>
</evidence>
<keyword evidence="3 7" id="KW-0812">Transmembrane</keyword>
<evidence type="ECO:0000256" key="1">
    <source>
        <dbReference type="ARBA" id="ARBA00004606"/>
    </source>
</evidence>
<comment type="similarity">
    <text evidence="2">Belongs to the X(+)/potassium ATPases subunit beta family.</text>
</comment>
<dbReference type="Gene3D" id="2.60.40.1660">
    <property type="entry name" value="Na, k-atpase alpha subunit"/>
    <property type="match status" value="1"/>
</dbReference>
<dbReference type="Pfam" id="PF00287">
    <property type="entry name" value="Na_K-ATPase"/>
    <property type="match status" value="1"/>
</dbReference>
<evidence type="ECO:0000256" key="2">
    <source>
        <dbReference type="ARBA" id="ARBA00005876"/>
    </source>
</evidence>
<feature type="transmembrane region" description="Helical" evidence="7">
    <location>
        <begin position="47"/>
        <end position="76"/>
    </location>
</feature>